<gene>
    <name evidence="1" type="ORF">SAMN05444004_102200</name>
</gene>
<protein>
    <submittedName>
        <fullName evidence="1">Uncharacterized protein</fullName>
    </submittedName>
</protein>
<name>A0A1H3LGY0_9RHOB</name>
<dbReference type="AlphaFoldDB" id="A0A1H3LGY0"/>
<proteinExistence type="predicted"/>
<dbReference type="EMBL" id="FNPX01000002">
    <property type="protein sequence ID" value="SDY63576.1"/>
    <property type="molecule type" value="Genomic_DNA"/>
</dbReference>
<reference evidence="2" key="1">
    <citation type="submission" date="2016-10" db="EMBL/GenBank/DDBJ databases">
        <authorList>
            <person name="Varghese N."/>
            <person name="Submissions S."/>
        </authorList>
    </citation>
    <scope>NUCLEOTIDE SEQUENCE [LARGE SCALE GENOMIC DNA]</scope>
    <source>
        <strain evidence="2">DSM 100420</strain>
    </source>
</reference>
<dbReference type="InterPro" id="IPR035965">
    <property type="entry name" value="PAS-like_dom_sf"/>
</dbReference>
<dbReference type="SUPFAM" id="SSF55785">
    <property type="entry name" value="PYP-like sensor domain (PAS domain)"/>
    <property type="match status" value="1"/>
</dbReference>
<sequence length="125" mass="13649">MPHPETGHLAFGSRGSDLSRQAVRKIKDDMIPEGLILADGRIATTAHRLLQELGFAPTDDLRGLPFTSFWDHRERAAAAEALRRARAGEETRVRLDLGYIRGRGNKCTLVLSSAGPGGMVLMTLI</sequence>
<dbReference type="RefSeq" id="WP_092642596.1">
    <property type="nucleotide sequence ID" value="NZ_FNPX01000002.1"/>
</dbReference>
<dbReference type="OrthoDB" id="7659313at2"/>
<dbReference type="Proteomes" id="UP000198914">
    <property type="component" value="Unassembled WGS sequence"/>
</dbReference>
<keyword evidence="2" id="KW-1185">Reference proteome</keyword>
<evidence type="ECO:0000313" key="1">
    <source>
        <dbReference type="EMBL" id="SDY63576.1"/>
    </source>
</evidence>
<evidence type="ECO:0000313" key="2">
    <source>
        <dbReference type="Proteomes" id="UP000198914"/>
    </source>
</evidence>
<accession>A0A1H3LGY0</accession>
<organism evidence="1 2">
    <name type="scientific">Jannaschia faecimaris</name>
    <dbReference type="NCBI Taxonomy" id="1244108"/>
    <lineage>
        <taxon>Bacteria</taxon>
        <taxon>Pseudomonadati</taxon>
        <taxon>Pseudomonadota</taxon>
        <taxon>Alphaproteobacteria</taxon>
        <taxon>Rhodobacterales</taxon>
        <taxon>Roseobacteraceae</taxon>
        <taxon>Jannaschia</taxon>
    </lineage>
</organism>